<keyword evidence="6" id="KW-0863">Zinc-finger</keyword>
<dbReference type="InterPro" id="IPR017907">
    <property type="entry name" value="Znf_RING_CS"/>
</dbReference>
<dbReference type="GO" id="GO:0008270">
    <property type="term" value="F:zinc ion binding"/>
    <property type="evidence" value="ECO:0007669"/>
    <property type="project" value="UniProtKB-KW"/>
</dbReference>
<evidence type="ECO:0000256" key="8">
    <source>
        <dbReference type="ARBA" id="ARBA00022833"/>
    </source>
</evidence>
<keyword evidence="4" id="KW-0479">Metal-binding</keyword>
<dbReference type="Proteomes" id="UP001149954">
    <property type="component" value="Unassembled WGS sequence"/>
</dbReference>
<dbReference type="OrthoDB" id="10009520at2759"/>
<dbReference type="CDD" id="cd20335">
    <property type="entry name" value="BRcat_RBR"/>
    <property type="match status" value="1"/>
</dbReference>
<evidence type="ECO:0000256" key="2">
    <source>
        <dbReference type="ARBA" id="ARBA00012251"/>
    </source>
</evidence>
<feature type="domain" description="RING-type" evidence="10">
    <location>
        <begin position="121"/>
        <end position="307"/>
    </location>
</feature>
<keyword evidence="7" id="KW-0833">Ubl conjugation pathway</keyword>
<dbReference type="EMBL" id="JAPWDS010000002">
    <property type="protein sequence ID" value="KAJ5513555.1"/>
    <property type="molecule type" value="Genomic_DNA"/>
</dbReference>
<evidence type="ECO:0000256" key="7">
    <source>
        <dbReference type="ARBA" id="ARBA00022786"/>
    </source>
</evidence>
<dbReference type="EC" id="2.3.2.31" evidence="2"/>
<dbReference type="SMART" id="SM00647">
    <property type="entry name" value="IBR"/>
    <property type="match status" value="2"/>
</dbReference>
<proteinExistence type="predicted"/>
<organism evidence="11 12">
    <name type="scientific">Penicillium fimorum</name>
    <dbReference type="NCBI Taxonomy" id="1882269"/>
    <lineage>
        <taxon>Eukaryota</taxon>
        <taxon>Fungi</taxon>
        <taxon>Dikarya</taxon>
        <taxon>Ascomycota</taxon>
        <taxon>Pezizomycotina</taxon>
        <taxon>Eurotiomycetes</taxon>
        <taxon>Eurotiomycetidae</taxon>
        <taxon>Eurotiales</taxon>
        <taxon>Aspergillaceae</taxon>
        <taxon>Penicillium</taxon>
    </lineage>
</organism>
<feature type="region of interest" description="Disordered" evidence="9">
    <location>
        <begin position="91"/>
        <end position="113"/>
    </location>
</feature>
<sequence>MDLNTTDLETADFVLQTALQEVEELLRSSSRNGNYRRVRIDDRNRALLQWRTDLRVRRRTQQDRRAAIQISRQSRFSQAAIIRDIRNRELNRAPAPNPDAQVQARQRADVTSTATVPPSGVLRECVACSDSHPESNMIENSCSHVYCQGCVIRLLQNSLADESLFPPRCCRLPLPLGSARGIIDDALWERFEEKSIEHGDQSRTYCSNPACSRYILPTDVHGTIGTCRSCNQQTCTHCKRTTHQGECVDNRAEVLELARAEGWQRCSNCSHLVELHSGCNHITCRCQHEFCYVCAIPWKQCECAHWDEARLQERAELIAARNQRVHPPPMIAITMLCGKGSISPLNVRNVATGCLISFSNAGIVDSKPAGIAECIGSN</sequence>
<evidence type="ECO:0000313" key="12">
    <source>
        <dbReference type="Proteomes" id="UP001149954"/>
    </source>
</evidence>
<dbReference type="PANTHER" id="PTHR11685">
    <property type="entry name" value="RBR FAMILY RING FINGER AND IBR DOMAIN-CONTAINING"/>
    <property type="match status" value="1"/>
</dbReference>
<dbReference type="Pfam" id="PF01485">
    <property type="entry name" value="IBR"/>
    <property type="match status" value="1"/>
</dbReference>
<evidence type="ECO:0000256" key="5">
    <source>
        <dbReference type="ARBA" id="ARBA00022737"/>
    </source>
</evidence>
<reference evidence="11" key="2">
    <citation type="journal article" date="2023" name="IMA Fungus">
        <title>Comparative genomic study of the Penicillium genus elucidates a diverse pangenome and 15 lateral gene transfer events.</title>
        <authorList>
            <person name="Petersen C."/>
            <person name="Sorensen T."/>
            <person name="Nielsen M.R."/>
            <person name="Sondergaard T.E."/>
            <person name="Sorensen J.L."/>
            <person name="Fitzpatrick D.A."/>
            <person name="Frisvad J.C."/>
            <person name="Nielsen K.L."/>
        </authorList>
    </citation>
    <scope>NUCLEOTIDE SEQUENCE</scope>
    <source>
        <strain evidence="11">IBT 29495</strain>
    </source>
</reference>
<dbReference type="InterPro" id="IPR031127">
    <property type="entry name" value="E3_UB_ligase_RBR"/>
</dbReference>
<dbReference type="CDD" id="cd22584">
    <property type="entry name" value="Rcat_RBR_unk"/>
    <property type="match status" value="1"/>
</dbReference>
<protein>
    <recommendedName>
        <fullName evidence="2">RBR-type E3 ubiquitin transferase</fullName>
        <ecNumber evidence="2">2.3.2.31</ecNumber>
    </recommendedName>
</protein>
<keyword evidence="12" id="KW-1185">Reference proteome</keyword>
<accession>A0A9W9Y1T0</accession>
<dbReference type="PROSITE" id="PS00518">
    <property type="entry name" value="ZF_RING_1"/>
    <property type="match status" value="2"/>
</dbReference>
<dbReference type="Gene3D" id="3.30.40.10">
    <property type="entry name" value="Zinc/RING finger domain, C3HC4 (zinc finger)"/>
    <property type="match status" value="1"/>
</dbReference>
<evidence type="ECO:0000256" key="6">
    <source>
        <dbReference type="ARBA" id="ARBA00022771"/>
    </source>
</evidence>
<comment type="caution">
    <text evidence="11">The sequence shown here is derived from an EMBL/GenBank/DDBJ whole genome shotgun (WGS) entry which is preliminary data.</text>
</comment>
<dbReference type="InterPro" id="IPR013083">
    <property type="entry name" value="Znf_RING/FYVE/PHD"/>
</dbReference>
<keyword evidence="5" id="KW-0677">Repeat</keyword>
<evidence type="ECO:0000313" key="11">
    <source>
        <dbReference type="EMBL" id="KAJ5513555.1"/>
    </source>
</evidence>
<dbReference type="AlphaFoldDB" id="A0A9W9Y1T0"/>
<dbReference type="InterPro" id="IPR002867">
    <property type="entry name" value="IBR_dom"/>
</dbReference>
<evidence type="ECO:0000256" key="4">
    <source>
        <dbReference type="ARBA" id="ARBA00022723"/>
    </source>
</evidence>
<gene>
    <name evidence="11" type="ORF">N7463_003107</name>
</gene>
<dbReference type="PROSITE" id="PS51873">
    <property type="entry name" value="TRIAD"/>
    <property type="match status" value="1"/>
</dbReference>
<dbReference type="GO" id="GO:0061630">
    <property type="term" value="F:ubiquitin protein ligase activity"/>
    <property type="evidence" value="ECO:0007669"/>
    <property type="project" value="UniProtKB-EC"/>
</dbReference>
<evidence type="ECO:0000256" key="9">
    <source>
        <dbReference type="SAM" id="MobiDB-lite"/>
    </source>
</evidence>
<evidence type="ECO:0000256" key="1">
    <source>
        <dbReference type="ARBA" id="ARBA00001798"/>
    </source>
</evidence>
<dbReference type="GO" id="GO:0016567">
    <property type="term" value="P:protein ubiquitination"/>
    <property type="evidence" value="ECO:0007669"/>
    <property type="project" value="InterPro"/>
</dbReference>
<dbReference type="SUPFAM" id="SSF57850">
    <property type="entry name" value="RING/U-box"/>
    <property type="match status" value="2"/>
</dbReference>
<keyword evidence="3" id="KW-0808">Transferase</keyword>
<evidence type="ECO:0000256" key="3">
    <source>
        <dbReference type="ARBA" id="ARBA00022679"/>
    </source>
</evidence>
<reference evidence="11" key="1">
    <citation type="submission" date="2022-12" db="EMBL/GenBank/DDBJ databases">
        <authorList>
            <person name="Petersen C."/>
        </authorList>
    </citation>
    <scope>NUCLEOTIDE SEQUENCE</scope>
    <source>
        <strain evidence="11">IBT 29495</strain>
    </source>
</reference>
<keyword evidence="8" id="KW-0862">Zinc</keyword>
<name>A0A9W9Y1T0_9EURO</name>
<dbReference type="Gene3D" id="1.20.120.1750">
    <property type="match status" value="1"/>
</dbReference>
<dbReference type="InterPro" id="IPR044066">
    <property type="entry name" value="TRIAD_supradom"/>
</dbReference>
<evidence type="ECO:0000259" key="10">
    <source>
        <dbReference type="PROSITE" id="PS51873"/>
    </source>
</evidence>
<dbReference type="Pfam" id="PF22191">
    <property type="entry name" value="IBR_1"/>
    <property type="match status" value="1"/>
</dbReference>
<comment type="catalytic activity">
    <reaction evidence="1">
        <text>[E2 ubiquitin-conjugating enzyme]-S-ubiquitinyl-L-cysteine + [acceptor protein]-L-lysine = [E2 ubiquitin-conjugating enzyme]-L-cysteine + [acceptor protein]-N(6)-ubiquitinyl-L-lysine.</text>
        <dbReference type="EC" id="2.3.2.31"/>
    </reaction>
</comment>